<dbReference type="InterPro" id="IPR000524">
    <property type="entry name" value="Tscrpt_reg_HTH_GntR"/>
</dbReference>
<organism evidence="5 6">
    <name type="scientific">Parahaliea mediterranea</name>
    <dbReference type="NCBI Taxonomy" id="651086"/>
    <lineage>
        <taxon>Bacteria</taxon>
        <taxon>Pseudomonadati</taxon>
        <taxon>Pseudomonadota</taxon>
        <taxon>Gammaproteobacteria</taxon>
        <taxon>Cellvibrionales</taxon>
        <taxon>Halieaceae</taxon>
        <taxon>Parahaliea</taxon>
    </lineage>
</organism>
<proteinExistence type="predicted"/>
<dbReference type="PROSITE" id="PS50949">
    <property type="entry name" value="HTH_GNTR"/>
    <property type="match status" value="1"/>
</dbReference>
<keyword evidence="3" id="KW-0804">Transcription</keyword>
<dbReference type="EMBL" id="JAFKCZ010000004">
    <property type="protein sequence ID" value="MBN7796244.1"/>
    <property type="molecule type" value="Genomic_DNA"/>
</dbReference>
<dbReference type="SUPFAM" id="SSF46785">
    <property type="entry name" value="Winged helix' DNA-binding domain"/>
    <property type="match status" value="1"/>
</dbReference>
<keyword evidence="6" id="KW-1185">Reference proteome</keyword>
<sequence>MTATIAEHIAQQLADRILSGDLAPGQRIEEKTVTEQFGVSRTPVRDALRQLAATGLVAIRPHRGVTVVDLEVDQLSDMFEAQAEIEALCAQLSARRMSAIEQRKLQMVAEDSEGALPAADLARYSSANEKLHKLIYAGAHNDTLEQIAINLWNRVAPFRRSIFFKFGNRMEHSFGEHNAVVEAILAGDEARAREAMHAHITNSSVNAIDYLLQHGGDGDKPA</sequence>
<dbReference type="Pfam" id="PF00392">
    <property type="entry name" value="GntR"/>
    <property type="match status" value="1"/>
</dbReference>
<dbReference type="Pfam" id="PF07729">
    <property type="entry name" value="FCD"/>
    <property type="match status" value="1"/>
</dbReference>
<dbReference type="InterPro" id="IPR008920">
    <property type="entry name" value="TF_FadR/GntR_C"/>
</dbReference>
<accession>A0A939II60</accession>
<dbReference type="InterPro" id="IPR011711">
    <property type="entry name" value="GntR_C"/>
</dbReference>
<dbReference type="Gene3D" id="1.10.10.10">
    <property type="entry name" value="Winged helix-like DNA-binding domain superfamily/Winged helix DNA-binding domain"/>
    <property type="match status" value="1"/>
</dbReference>
<keyword evidence="2" id="KW-0238">DNA-binding</keyword>
<dbReference type="RefSeq" id="WP_206559686.1">
    <property type="nucleotide sequence ID" value="NZ_JAFKCZ010000004.1"/>
</dbReference>
<dbReference type="SUPFAM" id="SSF48008">
    <property type="entry name" value="GntR ligand-binding domain-like"/>
    <property type="match status" value="1"/>
</dbReference>
<dbReference type="InterPro" id="IPR036390">
    <property type="entry name" value="WH_DNA-bd_sf"/>
</dbReference>
<dbReference type="PANTHER" id="PTHR43537:SF49">
    <property type="entry name" value="TRANSCRIPTIONAL REGULATORY PROTEIN"/>
    <property type="match status" value="1"/>
</dbReference>
<comment type="caution">
    <text evidence="5">The sequence shown here is derived from an EMBL/GenBank/DDBJ whole genome shotgun (WGS) entry which is preliminary data.</text>
</comment>
<evidence type="ECO:0000313" key="6">
    <source>
        <dbReference type="Proteomes" id="UP000664303"/>
    </source>
</evidence>
<evidence type="ECO:0000256" key="3">
    <source>
        <dbReference type="ARBA" id="ARBA00023163"/>
    </source>
</evidence>
<reference evidence="5" key="1">
    <citation type="submission" date="2021-02" db="EMBL/GenBank/DDBJ databases">
        <title>PHA producing bacteria isolated from coastal sediment in Guangdong, Shenzhen.</title>
        <authorList>
            <person name="Zheng W."/>
            <person name="Yu S."/>
            <person name="Huang Y."/>
        </authorList>
    </citation>
    <scope>NUCLEOTIDE SEQUENCE</scope>
    <source>
        <strain evidence="5">TN14-10</strain>
    </source>
</reference>
<protein>
    <submittedName>
        <fullName evidence="5">GntR family transcriptional regulator</fullName>
    </submittedName>
</protein>
<dbReference type="PANTHER" id="PTHR43537">
    <property type="entry name" value="TRANSCRIPTIONAL REGULATOR, GNTR FAMILY"/>
    <property type="match status" value="1"/>
</dbReference>
<dbReference type="SMART" id="SM00895">
    <property type="entry name" value="FCD"/>
    <property type="match status" value="1"/>
</dbReference>
<dbReference type="Proteomes" id="UP000664303">
    <property type="component" value="Unassembled WGS sequence"/>
</dbReference>
<dbReference type="CDD" id="cd07377">
    <property type="entry name" value="WHTH_GntR"/>
    <property type="match status" value="1"/>
</dbReference>
<feature type="domain" description="HTH gntR-type" evidence="4">
    <location>
        <begin position="3"/>
        <end position="70"/>
    </location>
</feature>
<dbReference type="GO" id="GO:0003700">
    <property type="term" value="F:DNA-binding transcription factor activity"/>
    <property type="evidence" value="ECO:0007669"/>
    <property type="project" value="InterPro"/>
</dbReference>
<evidence type="ECO:0000259" key="4">
    <source>
        <dbReference type="PROSITE" id="PS50949"/>
    </source>
</evidence>
<dbReference type="PRINTS" id="PR00035">
    <property type="entry name" value="HTHGNTR"/>
</dbReference>
<evidence type="ECO:0000256" key="1">
    <source>
        <dbReference type="ARBA" id="ARBA00023015"/>
    </source>
</evidence>
<dbReference type="GO" id="GO:0003677">
    <property type="term" value="F:DNA binding"/>
    <property type="evidence" value="ECO:0007669"/>
    <property type="project" value="UniProtKB-KW"/>
</dbReference>
<evidence type="ECO:0000256" key="2">
    <source>
        <dbReference type="ARBA" id="ARBA00023125"/>
    </source>
</evidence>
<dbReference type="SMART" id="SM00345">
    <property type="entry name" value="HTH_GNTR"/>
    <property type="match status" value="1"/>
</dbReference>
<name>A0A939II60_9GAMM</name>
<keyword evidence="1" id="KW-0805">Transcription regulation</keyword>
<gene>
    <name evidence="5" type="ORF">JYP50_06570</name>
</gene>
<dbReference type="AlphaFoldDB" id="A0A939II60"/>
<evidence type="ECO:0000313" key="5">
    <source>
        <dbReference type="EMBL" id="MBN7796244.1"/>
    </source>
</evidence>
<dbReference type="InterPro" id="IPR036388">
    <property type="entry name" value="WH-like_DNA-bd_sf"/>
</dbReference>
<dbReference type="Gene3D" id="1.20.120.530">
    <property type="entry name" value="GntR ligand-binding domain-like"/>
    <property type="match status" value="1"/>
</dbReference>